<dbReference type="InterPro" id="IPR004720">
    <property type="entry name" value="PTS_IIB_sorbose-sp"/>
</dbReference>
<organism evidence="9 10">
    <name type="scientific">Leuconostoc citreum</name>
    <dbReference type="NCBI Taxonomy" id="33964"/>
    <lineage>
        <taxon>Bacteria</taxon>
        <taxon>Bacillati</taxon>
        <taxon>Bacillota</taxon>
        <taxon>Bacilli</taxon>
        <taxon>Lactobacillales</taxon>
        <taxon>Lactobacillaceae</taxon>
        <taxon>Leuconostoc</taxon>
    </lineage>
</organism>
<keyword evidence="2" id="KW-0813">Transport</keyword>
<keyword evidence="5" id="KW-0808">Transferase</keyword>
<sequence length="170" mass="19181">MKGINIMSISFVRIDDRIIHGQTVTRWAKEYPCDGLIAVNDAAATNPVLKDAFKSASEKKTFVWTLAHFKEKAQQVLDSERQYFLITKTPQDMKTILVDYGFVPSDIKKVIVGPANDRPEAIKLGNNQSITPEEAQAFEAIQAKGYQVKLQLLPDVSIGYWNDFKSKFNL</sequence>
<evidence type="ECO:0000259" key="8">
    <source>
        <dbReference type="PROSITE" id="PS51101"/>
    </source>
</evidence>
<evidence type="ECO:0000256" key="4">
    <source>
        <dbReference type="ARBA" id="ARBA00022597"/>
    </source>
</evidence>
<dbReference type="SUPFAM" id="SSF52728">
    <property type="entry name" value="PTS IIb component"/>
    <property type="match status" value="1"/>
</dbReference>
<dbReference type="Gene3D" id="3.40.35.10">
    <property type="entry name" value="Phosphotransferase system, sorbose subfamily IIB component"/>
    <property type="match status" value="1"/>
</dbReference>
<protein>
    <submittedName>
        <fullName evidence="9">PTS fructose transporter subunit IIB</fullName>
    </submittedName>
</protein>
<feature type="domain" description="PTS EIIB type-4" evidence="8">
    <location>
        <begin position="5"/>
        <end position="170"/>
    </location>
</feature>
<keyword evidence="6" id="KW-0598">Phosphotransferase system</keyword>
<comment type="subcellular location">
    <subcellularLocation>
        <location evidence="1">Cytoplasm</location>
    </subcellularLocation>
</comment>
<evidence type="ECO:0000256" key="6">
    <source>
        <dbReference type="ARBA" id="ARBA00022683"/>
    </source>
</evidence>
<gene>
    <name evidence="9" type="ORF">LCIT_09660</name>
</gene>
<dbReference type="GO" id="GO:0008982">
    <property type="term" value="F:protein-N(PI)-phosphohistidine-sugar phosphotransferase activity"/>
    <property type="evidence" value="ECO:0007669"/>
    <property type="project" value="InterPro"/>
</dbReference>
<dbReference type="InterPro" id="IPR036667">
    <property type="entry name" value="PTS_IIB_sorbose-sp_sf"/>
</dbReference>
<keyword evidence="4" id="KW-0762">Sugar transport</keyword>
<accession>A0A5A5U1Y2</accession>
<comment type="caution">
    <text evidence="9">The sequence shown here is derived from an EMBL/GenBank/DDBJ whole genome shotgun (WGS) entry which is preliminary data.</text>
</comment>
<keyword evidence="3" id="KW-0963">Cytoplasm</keyword>
<evidence type="ECO:0000256" key="7">
    <source>
        <dbReference type="ARBA" id="ARBA00022777"/>
    </source>
</evidence>
<reference evidence="9 10" key="1">
    <citation type="submission" date="2019-04" db="EMBL/GenBank/DDBJ databases">
        <title>A pseudo-fructophilic Leuconostoc citreum strain F192-5 isolated from peel of satsuma mandarin: the first report for isolation and characterization of strain-dependent fructophilic-like characteristics.</title>
        <authorList>
            <person name="Maeno S."/>
            <person name="Tanizawa Y."/>
            <person name="Kajikawa A."/>
            <person name="Kanesaki Y."/>
            <person name="Kubota E."/>
            <person name="Arita M."/>
            <person name="Leon D."/>
            <person name="Endo A."/>
        </authorList>
    </citation>
    <scope>NUCLEOTIDE SEQUENCE [LARGE SCALE GENOMIC DNA]</scope>
    <source>
        <strain evidence="9 10">F192-5</strain>
    </source>
</reference>
<dbReference type="GO" id="GO:0016301">
    <property type="term" value="F:kinase activity"/>
    <property type="evidence" value="ECO:0007669"/>
    <property type="project" value="UniProtKB-KW"/>
</dbReference>
<evidence type="ECO:0000256" key="1">
    <source>
        <dbReference type="ARBA" id="ARBA00004496"/>
    </source>
</evidence>
<dbReference type="GO" id="GO:0005737">
    <property type="term" value="C:cytoplasm"/>
    <property type="evidence" value="ECO:0007669"/>
    <property type="project" value="UniProtKB-SubCell"/>
</dbReference>
<keyword evidence="7" id="KW-0418">Kinase</keyword>
<name>A0A5A5U1Y2_LEUCI</name>
<dbReference type="EMBL" id="BJJW01000006">
    <property type="protein sequence ID" value="GDZ83724.1"/>
    <property type="molecule type" value="Genomic_DNA"/>
</dbReference>
<evidence type="ECO:0000313" key="10">
    <source>
        <dbReference type="Proteomes" id="UP000323274"/>
    </source>
</evidence>
<dbReference type="Pfam" id="PF03830">
    <property type="entry name" value="PTSIIB_sorb"/>
    <property type="match status" value="1"/>
</dbReference>
<dbReference type="GO" id="GO:0009401">
    <property type="term" value="P:phosphoenolpyruvate-dependent sugar phosphotransferase system"/>
    <property type="evidence" value="ECO:0007669"/>
    <property type="project" value="UniProtKB-KW"/>
</dbReference>
<dbReference type="PROSITE" id="PS51101">
    <property type="entry name" value="PTS_EIIB_TYPE_4"/>
    <property type="match status" value="1"/>
</dbReference>
<evidence type="ECO:0000256" key="3">
    <source>
        <dbReference type="ARBA" id="ARBA00022490"/>
    </source>
</evidence>
<dbReference type="AlphaFoldDB" id="A0A5A5U1Y2"/>
<evidence type="ECO:0000256" key="2">
    <source>
        <dbReference type="ARBA" id="ARBA00022448"/>
    </source>
</evidence>
<dbReference type="Proteomes" id="UP000323274">
    <property type="component" value="Unassembled WGS sequence"/>
</dbReference>
<proteinExistence type="predicted"/>
<evidence type="ECO:0000256" key="5">
    <source>
        <dbReference type="ARBA" id="ARBA00022679"/>
    </source>
</evidence>
<evidence type="ECO:0000313" key="9">
    <source>
        <dbReference type="EMBL" id="GDZ83724.1"/>
    </source>
</evidence>